<feature type="chain" id="PRO_5016951850" description="Thioredoxin domain-containing protein" evidence="7">
    <location>
        <begin position="20"/>
        <end position="529"/>
    </location>
</feature>
<dbReference type="SUPFAM" id="SSF52833">
    <property type="entry name" value="Thioredoxin-like"/>
    <property type="match status" value="4"/>
</dbReference>
<dbReference type="AlphaFoldDB" id="A0A367KMU4"/>
<keyword evidence="2 6" id="KW-0812">Transmembrane</keyword>
<dbReference type="Proteomes" id="UP000253551">
    <property type="component" value="Unassembled WGS sequence"/>
</dbReference>
<proteinExistence type="predicted"/>
<evidence type="ECO:0000256" key="7">
    <source>
        <dbReference type="SAM" id="SignalP"/>
    </source>
</evidence>
<evidence type="ECO:0000313" key="10">
    <source>
        <dbReference type="Proteomes" id="UP000253551"/>
    </source>
</evidence>
<dbReference type="CDD" id="cd02981">
    <property type="entry name" value="PDI_b_family"/>
    <property type="match status" value="1"/>
</dbReference>
<dbReference type="PROSITE" id="PS00194">
    <property type="entry name" value="THIOREDOXIN_1"/>
    <property type="match status" value="1"/>
</dbReference>
<gene>
    <name evidence="9" type="ORF">CU098_011404</name>
</gene>
<comment type="function">
    <text evidence="5">Probable disulfide isomerase, which participates in the folding of proteins containing disulfide bonds. May act as a dithiol oxidase. Acts as a regulator of endoplasmic reticulum-mitochondria contact sites via its ability to regulate redox signals.</text>
</comment>
<reference evidence="9 10" key="1">
    <citation type="journal article" date="2018" name="G3 (Bethesda)">
        <title>Phylogenetic and Phylogenomic Definition of Rhizopus Species.</title>
        <authorList>
            <person name="Gryganskyi A.P."/>
            <person name="Golan J."/>
            <person name="Dolatabadi S."/>
            <person name="Mondo S."/>
            <person name="Robb S."/>
            <person name="Idnurm A."/>
            <person name="Muszewska A."/>
            <person name="Steczkiewicz K."/>
            <person name="Masonjones S."/>
            <person name="Liao H.L."/>
            <person name="Gajdeczka M.T."/>
            <person name="Anike F."/>
            <person name="Vuek A."/>
            <person name="Anishchenko I.M."/>
            <person name="Voigt K."/>
            <person name="de Hoog G.S."/>
            <person name="Smith M.E."/>
            <person name="Heitman J."/>
            <person name="Vilgalys R."/>
            <person name="Stajich J.E."/>
        </authorList>
    </citation>
    <scope>NUCLEOTIDE SEQUENCE [LARGE SCALE GENOMIC DNA]</scope>
    <source>
        <strain evidence="9 10">LSU 92-RS-03</strain>
    </source>
</reference>
<feature type="domain" description="Thioredoxin" evidence="8">
    <location>
        <begin position="113"/>
        <end position="251"/>
    </location>
</feature>
<evidence type="ECO:0000313" key="9">
    <source>
        <dbReference type="EMBL" id="RCI03497.1"/>
    </source>
</evidence>
<dbReference type="OrthoDB" id="427280at2759"/>
<dbReference type="STRING" id="4846.A0A367KMU4"/>
<keyword evidence="4 6" id="KW-0472">Membrane</keyword>
<dbReference type="InterPro" id="IPR036249">
    <property type="entry name" value="Thioredoxin-like_sf"/>
</dbReference>
<protein>
    <recommendedName>
        <fullName evidence="8">Thioredoxin domain-containing protein</fullName>
    </recommendedName>
</protein>
<evidence type="ECO:0000256" key="2">
    <source>
        <dbReference type="ARBA" id="ARBA00022692"/>
    </source>
</evidence>
<dbReference type="GO" id="GO:0005789">
    <property type="term" value="C:endoplasmic reticulum membrane"/>
    <property type="evidence" value="ECO:0007669"/>
    <property type="project" value="UniProtKB-SubCell"/>
</dbReference>
<keyword evidence="3 6" id="KW-1133">Transmembrane helix</keyword>
<evidence type="ECO:0000256" key="1">
    <source>
        <dbReference type="ARBA" id="ARBA00004389"/>
    </source>
</evidence>
<organism evidence="9 10">
    <name type="scientific">Rhizopus stolonifer</name>
    <name type="common">Rhizopus nigricans</name>
    <dbReference type="NCBI Taxonomy" id="4846"/>
    <lineage>
        <taxon>Eukaryota</taxon>
        <taxon>Fungi</taxon>
        <taxon>Fungi incertae sedis</taxon>
        <taxon>Mucoromycota</taxon>
        <taxon>Mucoromycotina</taxon>
        <taxon>Mucoromycetes</taxon>
        <taxon>Mucorales</taxon>
        <taxon>Mucorineae</taxon>
        <taxon>Rhizopodaceae</taxon>
        <taxon>Rhizopus</taxon>
    </lineage>
</organism>
<comment type="subcellular location">
    <subcellularLocation>
        <location evidence="1">Endoplasmic reticulum membrane</location>
        <topology evidence="1">Single-pass membrane protein</topology>
    </subcellularLocation>
</comment>
<dbReference type="Pfam" id="PF00085">
    <property type="entry name" value="Thioredoxin"/>
    <property type="match status" value="2"/>
</dbReference>
<dbReference type="InterPro" id="IPR013766">
    <property type="entry name" value="Thioredoxin_domain"/>
</dbReference>
<dbReference type="PROSITE" id="PS51352">
    <property type="entry name" value="THIOREDOXIN_2"/>
    <property type="match status" value="1"/>
</dbReference>
<comment type="caution">
    <text evidence="9">The sequence shown here is derived from an EMBL/GenBank/DDBJ whole genome shotgun (WGS) entry which is preliminary data.</text>
</comment>
<evidence type="ECO:0000256" key="6">
    <source>
        <dbReference type="SAM" id="Phobius"/>
    </source>
</evidence>
<dbReference type="Gene3D" id="3.40.30.10">
    <property type="entry name" value="Glutaredoxin"/>
    <property type="match status" value="4"/>
</dbReference>
<evidence type="ECO:0000256" key="3">
    <source>
        <dbReference type="ARBA" id="ARBA00022989"/>
    </source>
</evidence>
<dbReference type="PANTHER" id="PTHR46426">
    <property type="entry name" value="PROTEIN DISULFIDE-ISOMERASE TMX3"/>
    <property type="match status" value="1"/>
</dbReference>
<accession>A0A367KMU4</accession>
<keyword evidence="7" id="KW-0732">Signal</keyword>
<feature type="transmembrane region" description="Helical" evidence="6">
    <location>
        <begin position="477"/>
        <end position="495"/>
    </location>
</feature>
<sequence>MVKLYTFAVLFTAYCSIQAIELDQVEPQVIESKKDGTLVVEYYHPDCKKCVEFEPTFAQLVEKYQHNVAFAKLNCADHKTYCQEKGIVRFPTLQSNLNGGDWKEYTGSFDMSSLERFVQTNQMARNPDGKSIEINRSAQLKAILESKEPWFVKFYAPWCGHCKQLQPTWVDMAKQLKDKVNVAEVNCEDSKALCQEYKVTGLPTLSYFVHGAILKYSGPRKLDNLVDYAVRMSGSPVHKVETEKELDESLKNSDVNLIHITTNEDSTGLSELEAIAPQYMETVPFYTTSDSNLVSRYKLKLSQLPVVIMVKDGTHLVYDGSIEQIGLWIHQERHPLVTHITPHNSNAILKGPHVVVLGITQSDDTASEAKLRELAELYKKQVGKDVVFAQLDGKQWGNFVSRVYGIQSKSLPALVVLDPKNEVYYNRHKNQQLFNLNNPKAILNSLGHLNSLTGISTAPSKTMGMVEKVLIFFGDHWIVMSTLLFGFFGLLFWLINSDDNQLSREQIKEIAKKEVAERNQKTPIEKKDE</sequence>
<feature type="signal peptide" evidence="7">
    <location>
        <begin position="1"/>
        <end position="19"/>
    </location>
</feature>
<name>A0A367KMU4_RHIST</name>
<dbReference type="InterPro" id="IPR017937">
    <property type="entry name" value="Thioredoxin_CS"/>
</dbReference>
<evidence type="ECO:0000256" key="5">
    <source>
        <dbReference type="ARBA" id="ARBA00045246"/>
    </source>
</evidence>
<dbReference type="CDD" id="cd02961">
    <property type="entry name" value="PDI_a_family"/>
    <property type="match status" value="2"/>
</dbReference>
<keyword evidence="10" id="KW-1185">Reference proteome</keyword>
<dbReference type="InterPro" id="IPR052250">
    <property type="entry name" value="PDI_TMX3"/>
</dbReference>
<evidence type="ECO:0000256" key="4">
    <source>
        <dbReference type="ARBA" id="ARBA00023136"/>
    </source>
</evidence>
<dbReference type="EMBL" id="PJQM01000997">
    <property type="protein sequence ID" value="RCI03497.1"/>
    <property type="molecule type" value="Genomic_DNA"/>
</dbReference>
<dbReference type="PANTHER" id="PTHR46426:SF1">
    <property type="entry name" value="PROTEIN DISULFIDE-ISOMERASE TMX3"/>
    <property type="match status" value="1"/>
</dbReference>
<dbReference type="Pfam" id="PF13848">
    <property type="entry name" value="Thioredoxin_6"/>
    <property type="match status" value="1"/>
</dbReference>
<evidence type="ECO:0000259" key="8">
    <source>
        <dbReference type="PROSITE" id="PS51352"/>
    </source>
</evidence>